<evidence type="ECO:0000256" key="1">
    <source>
        <dbReference type="ARBA" id="ARBA00000707"/>
    </source>
</evidence>
<keyword evidence="3" id="KW-0963">Cytoplasm</keyword>
<keyword evidence="3" id="KW-0788">Thiol protease</keyword>
<dbReference type="Proteomes" id="UP000243975">
    <property type="component" value="Unassembled WGS sequence"/>
</dbReference>
<dbReference type="InterPro" id="IPR038765">
    <property type="entry name" value="Papain-like_cys_pep_sf"/>
</dbReference>
<dbReference type="PANTHER" id="PTHR13312:SF6">
    <property type="entry name" value="UBIQUITIN THIOESTERASE OTU"/>
    <property type="match status" value="1"/>
</dbReference>
<comment type="function">
    <text evidence="3">Hydrolase that can remove conjugated ubiquitin from proteins and may therefore play an important regulatory role at the level of protein turnover by preventing degradation.</text>
</comment>
<reference evidence="5 6" key="1">
    <citation type="journal article" date="2016" name="Sci. Rep.">
        <title>The genome sequence of the outbreeding globe artichoke constructed de novo incorporating a phase-aware low-pass sequencing strategy of F1 progeny.</title>
        <authorList>
            <person name="Scaglione D."/>
            <person name="Reyes-Chin-Wo S."/>
            <person name="Acquadro A."/>
            <person name="Froenicke L."/>
            <person name="Portis E."/>
            <person name="Beitel C."/>
            <person name="Tirone M."/>
            <person name="Mauro R."/>
            <person name="Lo Monaco A."/>
            <person name="Mauromicale G."/>
            <person name="Faccioli P."/>
            <person name="Cattivelli L."/>
            <person name="Rieseberg L."/>
            <person name="Michelmore R."/>
            <person name="Lanteri S."/>
        </authorList>
    </citation>
    <scope>NUCLEOTIDE SEQUENCE [LARGE SCALE GENOMIC DNA]</scope>
    <source>
        <strain evidence="5">2C</strain>
    </source>
</reference>
<evidence type="ECO:0000313" key="6">
    <source>
        <dbReference type="Proteomes" id="UP000243975"/>
    </source>
</evidence>
<comment type="catalytic activity">
    <reaction evidence="1 3">
        <text>Thiol-dependent hydrolysis of ester, thioester, amide, peptide and isopeptide bonds formed by the C-terminal Gly of ubiquitin (a 76-residue protein attached to proteins as an intracellular targeting signal).</text>
        <dbReference type="EC" id="3.4.19.12"/>
    </reaction>
</comment>
<dbReference type="GO" id="GO:0016579">
    <property type="term" value="P:protein deubiquitination"/>
    <property type="evidence" value="ECO:0007669"/>
    <property type="project" value="TreeGrafter"/>
</dbReference>
<dbReference type="Gramene" id="KVI05777">
    <property type="protein sequence ID" value="KVI05777"/>
    <property type="gene ID" value="Ccrd_015928"/>
</dbReference>
<keyword evidence="6" id="KW-1185">Reference proteome</keyword>
<dbReference type="Pfam" id="PF02338">
    <property type="entry name" value="OTU"/>
    <property type="match status" value="1"/>
</dbReference>
<dbReference type="Gene3D" id="3.90.70.80">
    <property type="match status" value="1"/>
</dbReference>
<dbReference type="InterPro" id="IPR003323">
    <property type="entry name" value="OTU_dom"/>
</dbReference>
<evidence type="ECO:0000313" key="5">
    <source>
        <dbReference type="EMBL" id="KVI05777.1"/>
    </source>
</evidence>
<keyword evidence="3" id="KW-0645">Protease</keyword>
<keyword evidence="3" id="KW-0833">Ubl conjugation pathway</keyword>
<dbReference type="EC" id="3.4.19.12" evidence="3"/>
<dbReference type="PANTHER" id="PTHR13312">
    <property type="entry name" value="HIV-INDUCED PROTEIN-7-LIKE PROTEASE"/>
    <property type="match status" value="1"/>
</dbReference>
<proteinExistence type="predicted"/>
<dbReference type="GO" id="GO:0030968">
    <property type="term" value="P:endoplasmic reticulum unfolded protein response"/>
    <property type="evidence" value="ECO:0007669"/>
    <property type="project" value="TreeGrafter"/>
</dbReference>
<dbReference type="EMBL" id="LEKV01001862">
    <property type="protein sequence ID" value="KVI05777.1"/>
    <property type="molecule type" value="Genomic_DNA"/>
</dbReference>
<dbReference type="PROSITE" id="PS50802">
    <property type="entry name" value="OTU"/>
    <property type="match status" value="1"/>
</dbReference>
<feature type="non-terminal residue" evidence="5">
    <location>
        <position position="1"/>
    </location>
</feature>
<dbReference type="GO" id="GO:0004843">
    <property type="term" value="F:cysteine-type deubiquitinase activity"/>
    <property type="evidence" value="ECO:0007669"/>
    <property type="project" value="UniProtKB-UniRule"/>
</dbReference>
<sequence>YFPLISLPFRCEKRIKNTTFVFEECTICETYGTTRRETNINHTKEEDSPGRKTVQIEFDSQISPLQHSKHRFFIPAGIPGDGRCMFRSVVHGACLRAGRPVPTENVTKELADDLRTKVVNELIKRRAETEWFLEGGFETYVSHMQRSHVWGGEPELLMSSHVLKVPITVYMRNKKSKSIKVVAEYGQEYGKENPE</sequence>
<feature type="domain" description="OTU" evidence="4">
    <location>
        <begin position="73"/>
        <end position="195"/>
    </location>
</feature>
<organism evidence="5 6">
    <name type="scientific">Cynara cardunculus var. scolymus</name>
    <name type="common">Globe artichoke</name>
    <name type="synonym">Cynara scolymus</name>
    <dbReference type="NCBI Taxonomy" id="59895"/>
    <lineage>
        <taxon>Eukaryota</taxon>
        <taxon>Viridiplantae</taxon>
        <taxon>Streptophyta</taxon>
        <taxon>Embryophyta</taxon>
        <taxon>Tracheophyta</taxon>
        <taxon>Spermatophyta</taxon>
        <taxon>Magnoliopsida</taxon>
        <taxon>eudicotyledons</taxon>
        <taxon>Gunneridae</taxon>
        <taxon>Pentapetalae</taxon>
        <taxon>asterids</taxon>
        <taxon>campanulids</taxon>
        <taxon>Asterales</taxon>
        <taxon>Asteraceae</taxon>
        <taxon>Carduoideae</taxon>
        <taxon>Cardueae</taxon>
        <taxon>Carduinae</taxon>
        <taxon>Cynara</taxon>
    </lineage>
</organism>
<dbReference type="GO" id="GO:0005829">
    <property type="term" value="C:cytosol"/>
    <property type="evidence" value="ECO:0007669"/>
    <property type="project" value="TreeGrafter"/>
</dbReference>
<dbReference type="STRING" id="59895.A0A124SGA3"/>
<dbReference type="SUPFAM" id="SSF54001">
    <property type="entry name" value="Cysteine proteinases"/>
    <property type="match status" value="1"/>
</dbReference>
<name>A0A124SGA3_CYNCS</name>
<comment type="caution">
    <text evidence="5">The sequence shown here is derived from an EMBL/GenBank/DDBJ whole genome shotgun (WGS) entry which is preliminary data.</text>
</comment>
<dbReference type="GO" id="GO:0036503">
    <property type="term" value="P:ERAD pathway"/>
    <property type="evidence" value="ECO:0007669"/>
    <property type="project" value="TreeGrafter"/>
</dbReference>
<evidence type="ECO:0000259" key="4">
    <source>
        <dbReference type="PROSITE" id="PS50802"/>
    </source>
</evidence>
<protein>
    <recommendedName>
        <fullName evidence="3">Ubiquitin thioesterase OTU</fullName>
        <ecNumber evidence="3">3.4.19.12</ecNumber>
    </recommendedName>
</protein>
<dbReference type="GO" id="GO:0005634">
    <property type="term" value="C:nucleus"/>
    <property type="evidence" value="ECO:0007669"/>
    <property type="project" value="TreeGrafter"/>
</dbReference>
<gene>
    <name evidence="5" type="ORF">Ccrd_015928</name>
</gene>
<evidence type="ECO:0000256" key="2">
    <source>
        <dbReference type="ARBA" id="ARBA00022801"/>
    </source>
</evidence>
<accession>A0A124SGA3</accession>
<comment type="subcellular location">
    <subcellularLocation>
        <location evidence="3">Cytoplasm</location>
    </subcellularLocation>
</comment>
<dbReference type="AlphaFoldDB" id="A0A124SGA3"/>
<evidence type="ECO:0000256" key="3">
    <source>
        <dbReference type="RuleBase" id="RU367104"/>
    </source>
</evidence>
<keyword evidence="2 3" id="KW-0378">Hydrolase</keyword>